<feature type="compositionally biased region" description="Basic residues" evidence="1">
    <location>
        <begin position="108"/>
        <end position="144"/>
    </location>
</feature>
<dbReference type="Proteomes" id="UP000282551">
    <property type="component" value="Chromosome"/>
</dbReference>
<feature type="region of interest" description="Disordered" evidence="1">
    <location>
        <begin position="92"/>
        <end position="156"/>
    </location>
</feature>
<keyword evidence="3" id="KW-1185">Reference proteome</keyword>
<name>A0A3S5EIK1_MYCCI</name>
<dbReference type="EMBL" id="LR134355">
    <property type="protein sequence ID" value="VEG49226.1"/>
    <property type="molecule type" value="Genomic_DNA"/>
</dbReference>
<evidence type="ECO:0000256" key="1">
    <source>
        <dbReference type="SAM" id="MobiDB-lite"/>
    </source>
</evidence>
<evidence type="ECO:0000313" key="3">
    <source>
        <dbReference type="Proteomes" id="UP000282551"/>
    </source>
</evidence>
<feature type="compositionally biased region" description="Low complexity" evidence="1">
    <location>
        <begin position="145"/>
        <end position="156"/>
    </location>
</feature>
<organism evidence="2 3">
    <name type="scientific">Mycolicibacterium chitae</name>
    <name type="common">Mycobacterium chitae</name>
    <dbReference type="NCBI Taxonomy" id="1792"/>
    <lineage>
        <taxon>Bacteria</taxon>
        <taxon>Bacillati</taxon>
        <taxon>Actinomycetota</taxon>
        <taxon>Actinomycetes</taxon>
        <taxon>Mycobacteriales</taxon>
        <taxon>Mycobacteriaceae</taxon>
        <taxon>Mycolicibacterium</taxon>
    </lineage>
</organism>
<evidence type="ECO:0000313" key="2">
    <source>
        <dbReference type="EMBL" id="VEG49226.1"/>
    </source>
</evidence>
<gene>
    <name evidence="2" type="ORF">NCTC10485_03533</name>
</gene>
<proteinExistence type="predicted"/>
<dbReference type="OrthoDB" id="3831210at2"/>
<protein>
    <submittedName>
        <fullName evidence="2">Uncharacterized protein</fullName>
    </submittedName>
</protein>
<accession>A0A3S5EIK1</accession>
<reference evidence="2 3" key="1">
    <citation type="submission" date="2018-12" db="EMBL/GenBank/DDBJ databases">
        <authorList>
            <consortium name="Pathogen Informatics"/>
        </authorList>
    </citation>
    <scope>NUCLEOTIDE SEQUENCE [LARGE SCALE GENOMIC DNA]</scope>
    <source>
        <strain evidence="2 3">NCTC10485</strain>
    </source>
</reference>
<dbReference type="AlphaFoldDB" id="A0A3S5EIK1"/>
<sequence>MLDSVRNYVSSHLSSHSDVSELVRDARRFSVKIPVVGKVSVPPPDHLAFYGVLGALGVTELIPWPVALGLGVGHALTTRHAAETAVEAAIEATDDNSGVAAETPAKKSPAKKAPAKKAPVKKAAAKIPAKKTPAKKSTARKAPAKKTSPTKATKRS</sequence>